<dbReference type="AlphaFoldDB" id="A0A8E4VW23"/>
<evidence type="ECO:0000256" key="9">
    <source>
        <dbReference type="ARBA" id="ARBA00023277"/>
    </source>
</evidence>
<dbReference type="Pfam" id="PF00331">
    <property type="entry name" value="Glyco_hydro_10"/>
    <property type="match status" value="1"/>
</dbReference>
<evidence type="ECO:0000256" key="6">
    <source>
        <dbReference type="ARBA" id="ARBA00022651"/>
    </source>
</evidence>
<comment type="pathway">
    <text evidence="3">Glycan degradation; xylan degradation.</text>
</comment>
<dbReference type="PROSITE" id="PS51164">
    <property type="entry name" value="CBM1_2"/>
    <property type="match status" value="1"/>
</dbReference>
<gene>
    <name evidence="15" type="primary">xyn10A</name>
</gene>
<evidence type="ECO:0000259" key="13">
    <source>
        <dbReference type="PROSITE" id="PS51164"/>
    </source>
</evidence>
<feature type="domain" description="GH10" evidence="14">
    <location>
        <begin position="28"/>
        <end position="338"/>
    </location>
</feature>
<feature type="signal peptide" evidence="12">
    <location>
        <begin position="1"/>
        <end position="22"/>
    </location>
</feature>
<reference evidence="15" key="1">
    <citation type="submission" date="2020-05" db="EMBL/GenBank/DDBJ databases">
        <authorList>
            <person name="Cao Y."/>
            <person name="Liu Y."/>
            <person name="Wang J."/>
        </authorList>
    </citation>
    <scope>NUCLEOTIDE SEQUENCE</scope>
    <source>
        <strain evidence="15">JCM01963</strain>
    </source>
</reference>
<name>A0A8E4VW23_9EURO</name>
<evidence type="ECO:0000256" key="2">
    <source>
        <dbReference type="ARBA" id="ARBA00004613"/>
    </source>
</evidence>
<evidence type="ECO:0000256" key="11">
    <source>
        <dbReference type="SAM" id="MobiDB-lite"/>
    </source>
</evidence>
<keyword evidence="9" id="KW-0119">Carbohydrate metabolism</keyword>
<dbReference type="GO" id="GO:0005576">
    <property type="term" value="C:extracellular region"/>
    <property type="evidence" value="ECO:0007669"/>
    <property type="project" value="UniProtKB-SubCell"/>
</dbReference>
<keyword evidence="7 12" id="KW-0732">Signal</keyword>
<dbReference type="GO" id="GO:0045493">
    <property type="term" value="P:xylan catabolic process"/>
    <property type="evidence" value="ECO:0007669"/>
    <property type="project" value="UniProtKB-KW"/>
</dbReference>
<feature type="compositionally biased region" description="Low complexity" evidence="11">
    <location>
        <begin position="344"/>
        <end position="364"/>
    </location>
</feature>
<evidence type="ECO:0000256" key="7">
    <source>
        <dbReference type="ARBA" id="ARBA00022729"/>
    </source>
</evidence>
<evidence type="ECO:0000256" key="3">
    <source>
        <dbReference type="ARBA" id="ARBA00004851"/>
    </source>
</evidence>
<evidence type="ECO:0000256" key="12">
    <source>
        <dbReference type="SAM" id="SignalP"/>
    </source>
</evidence>
<dbReference type="SMART" id="SM00236">
    <property type="entry name" value="fCBD"/>
    <property type="match status" value="1"/>
</dbReference>
<dbReference type="InterPro" id="IPR001000">
    <property type="entry name" value="GH10_dom"/>
</dbReference>
<dbReference type="EC" id="3.2.1.8" evidence="4"/>
<keyword evidence="15" id="KW-0326">Glycosidase</keyword>
<dbReference type="GO" id="GO:0031176">
    <property type="term" value="F:endo-1,4-beta-xylanase activity"/>
    <property type="evidence" value="ECO:0007669"/>
    <property type="project" value="UniProtKB-EC"/>
</dbReference>
<keyword evidence="8 15" id="KW-0378">Hydrolase</keyword>
<feature type="region of interest" description="Disordered" evidence="11">
    <location>
        <begin position="340"/>
        <end position="364"/>
    </location>
</feature>
<evidence type="ECO:0000256" key="5">
    <source>
        <dbReference type="ARBA" id="ARBA00022525"/>
    </source>
</evidence>
<dbReference type="GO" id="GO:0030248">
    <property type="term" value="F:cellulose binding"/>
    <property type="evidence" value="ECO:0007669"/>
    <property type="project" value="InterPro"/>
</dbReference>
<feature type="chain" id="PRO_5034380088" description="endo-1,4-beta-xylanase" evidence="12">
    <location>
        <begin position="23"/>
        <end position="404"/>
    </location>
</feature>
<dbReference type="PANTHER" id="PTHR31490:SF35">
    <property type="entry name" value="ENDO-1,4-BETA-XYLANASE"/>
    <property type="match status" value="1"/>
</dbReference>
<evidence type="ECO:0000256" key="8">
    <source>
        <dbReference type="ARBA" id="ARBA00022801"/>
    </source>
</evidence>
<dbReference type="PROSITE" id="PS00562">
    <property type="entry name" value="CBM1_1"/>
    <property type="match status" value="1"/>
</dbReference>
<dbReference type="EMBL" id="MT447845">
    <property type="protein sequence ID" value="QPG43057.1"/>
    <property type="molecule type" value="Genomic_DNA"/>
</dbReference>
<evidence type="ECO:0000256" key="10">
    <source>
        <dbReference type="ARBA" id="ARBA00023326"/>
    </source>
</evidence>
<accession>A0A8E4VW23</accession>
<keyword evidence="5" id="KW-0964">Secreted</keyword>
<evidence type="ECO:0000256" key="4">
    <source>
        <dbReference type="ARBA" id="ARBA00012590"/>
    </source>
</evidence>
<evidence type="ECO:0000256" key="1">
    <source>
        <dbReference type="ARBA" id="ARBA00000681"/>
    </source>
</evidence>
<evidence type="ECO:0000313" key="15">
    <source>
        <dbReference type="EMBL" id="QPG43057.1"/>
    </source>
</evidence>
<organism evidence="15">
    <name type="scientific">Aspergillus sulphureus</name>
    <dbReference type="NCBI Taxonomy" id="138284"/>
    <lineage>
        <taxon>Eukaryota</taxon>
        <taxon>Fungi</taxon>
        <taxon>Dikarya</taxon>
        <taxon>Ascomycota</taxon>
        <taxon>Pezizomycotina</taxon>
        <taxon>Eurotiomycetes</taxon>
        <taxon>Eurotiomycetidae</taxon>
        <taxon>Eurotiales</taxon>
        <taxon>Aspergillaceae</taxon>
        <taxon>Aspergillus</taxon>
    </lineage>
</organism>
<comment type="catalytic activity">
    <reaction evidence="1">
        <text>Endohydrolysis of (1-&gt;4)-beta-D-xylosidic linkages in xylans.</text>
        <dbReference type="EC" id="3.2.1.8"/>
    </reaction>
</comment>
<protein>
    <recommendedName>
        <fullName evidence="4">endo-1,4-beta-xylanase</fullName>
        <ecNumber evidence="4">3.2.1.8</ecNumber>
    </recommendedName>
</protein>
<comment type="subcellular location">
    <subcellularLocation>
        <location evidence="2">Secreted</location>
    </subcellularLocation>
</comment>
<keyword evidence="6 15" id="KW-0858">Xylan degradation</keyword>
<dbReference type="SMR" id="A0A8E4VW23"/>
<sequence length="404" mass="43709">MVYLPSIIAALAVSALPQLVSAAGLHQAAVAKGLNYFGTATDNPELTDIPYVTQLKNTTDFGQITPGNSQKWDSTEPSQNTFSFTKGDAIADLAKANNQVLRCHNLVWHQQLPNWVTSGSWTNATLTAVLKNHITNVVKHYKGRCYAWDVVNEALNEDGSYRDSIFYRTIGEAYLPIAFAAAAAADPDVKLYYNDYNIEWGGNKAAGAVRIVKLIQSYGVKIDGVGLQGHFTVGNIPGKNDLASTLKTYTVLGVEVAYTEVDVRMETPATDAKLAQQSIDYQNLVQACVETPKCVGFTIWDWTDKYSWVPSTFPGQGAACPWDENLKKKPAYTGLLKGLGGNRSESSSSSSSSTPTSTVSAPHTTSTNVAQKWGQCGGNNWTGPTTCVSGTTCTKLNDWYSQCL</sequence>
<dbReference type="InterPro" id="IPR044846">
    <property type="entry name" value="GH10"/>
</dbReference>
<feature type="domain" description="CBM1" evidence="13">
    <location>
        <begin position="368"/>
        <end position="404"/>
    </location>
</feature>
<dbReference type="InterPro" id="IPR000254">
    <property type="entry name" value="CBD"/>
</dbReference>
<dbReference type="Pfam" id="PF00734">
    <property type="entry name" value="CBM_1"/>
    <property type="match status" value="1"/>
</dbReference>
<dbReference type="PROSITE" id="PS51760">
    <property type="entry name" value="GH10_2"/>
    <property type="match status" value="1"/>
</dbReference>
<evidence type="ECO:0000259" key="14">
    <source>
        <dbReference type="PROSITE" id="PS51760"/>
    </source>
</evidence>
<dbReference type="SMART" id="SM00633">
    <property type="entry name" value="Glyco_10"/>
    <property type="match status" value="1"/>
</dbReference>
<proteinExistence type="predicted"/>
<keyword evidence="10" id="KW-0624">Polysaccharide degradation</keyword>
<dbReference type="PANTHER" id="PTHR31490">
    <property type="entry name" value="GLYCOSYL HYDROLASE"/>
    <property type="match status" value="1"/>
</dbReference>